<accession>A0ABY6DP21</accession>
<organism evidence="1 2">
    <name type="scientific">Chitiniphilus purpureus</name>
    <dbReference type="NCBI Taxonomy" id="2981137"/>
    <lineage>
        <taxon>Bacteria</taxon>
        <taxon>Pseudomonadati</taxon>
        <taxon>Pseudomonadota</taxon>
        <taxon>Betaproteobacteria</taxon>
        <taxon>Neisseriales</taxon>
        <taxon>Chitinibacteraceae</taxon>
        <taxon>Chitiniphilus</taxon>
    </lineage>
</organism>
<evidence type="ECO:0000313" key="2">
    <source>
        <dbReference type="Proteomes" id="UP001061302"/>
    </source>
</evidence>
<reference evidence="1" key="1">
    <citation type="submission" date="2022-10" db="EMBL/GenBank/DDBJ databases">
        <title>Chitiniphilus purpureus sp. nov., a novel chitin-degrading bacterium isolated from crawfish pond sediment.</title>
        <authorList>
            <person name="Li K."/>
        </authorList>
    </citation>
    <scope>NUCLEOTIDE SEQUENCE</scope>
    <source>
        <strain evidence="1">CD1</strain>
    </source>
</reference>
<proteinExistence type="predicted"/>
<dbReference type="RefSeq" id="WP_263125575.1">
    <property type="nucleotide sequence ID" value="NZ_CP106753.1"/>
</dbReference>
<protein>
    <submittedName>
        <fullName evidence="1">Uncharacterized protein</fullName>
    </submittedName>
</protein>
<evidence type="ECO:0000313" key="1">
    <source>
        <dbReference type="EMBL" id="UXY16134.1"/>
    </source>
</evidence>
<keyword evidence="2" id="KW-1185">Reference proteome</keyword>
<gene>
    <name evidence="1" type="ORF">N8I74_03705</name>
</gene>
<sequence>MGGLQVGGAKGDIMSKQCVANMTDKVSGDPATNKITVVAFDRMCNLPVGGFWATNAHKAFIFSSPFKRMPVLAACASPPRRCGAGMTA</sequence>
<dbReference type="Proteomes" id="UP001061302">
    <property type="component" value="Chromosome"/>
</dbReference>
<name>A0ABY6DP21_9NEIS</name>
<dbReference type="EMBL" id="CP106753">
    <property type="protein sequence ID" value="UXY16134.1"/>
    <property type="molecule type" value="Genomic_DNA"/>
</dbReference>